<accession>A0A2I1CAX6</accession>
<reference evidence="2" key="1">
    <citation type="journal article" date="2018" name="Proc. Natl. Acad. Sci. U.S.A.">
        <title>Linking secondary metabolites to gene clusters through genome sequencing of six diverse Aspergillus species.</title>
        <authorList>
            <person name="Kaerboelling I."/>
            <person name="Vesth T.C."/>
            <person name="Frisvad J.C."/>
            <person name="Nybo J.L."/>
            <person name="Theobald S."/>
            <person name="Kuo A."/>
            <person name="Bowyer P."/>
            <person name="Matsuda Y."/>
            <person name="Mondo S."/>
            <person name="Lyhne E.K."/>
            <person name="Kogle M.E."/>
            <person name="Clum A."/>
            <person name="Lipzen A."/>
            <person name="Salamov A."/>
            <person name="Ngan C.Y."/>
            <person name="Daum C."/>
            <person name="Chiniquy J."/>
            <person name="Barry K."/>
            <person name="LaButti K."/>
            <person name="Haridas S."/>
            <person name="Simmons B.A."/>
            <person name="Magnuson J.K."/>
            <person name="Mortensen U.H."/>
            <person name="Larsen T.O."/>
            <person name="Grigoriev I.V."/>
            <person name="Baker S.E."/>
            <person name="Andersen M.R."/>
        </authorList>
    </citation>
    <scope>NUCLEOTIDE SEQUENCE [LARGE SCALE GENOMIC DNA]</scope>
    <source>
        <strain evidence="2">IBT 16806</strain>
    </source>
</reference>
<dbReference type="AlphaFoldDB" id="A0A2I1CAX6"/>
<keyword evidence="2" id="KW-1185">Reference proteome</keyword>
<sequence length="86" mass="9499">MSLRVLNAKWSVRQPSYPSKKRGPPASYGSCLRINGTASAKVLVKLPTHQGYPHLCQIAIAVVCFLSTLVSQSNEDSTVFSHRYCF</sequence>
<organism evidence="1 2">
    <name type="scientific">Aspergillus novofumigatus (strain IBT 16806)</name>
    <dbReference type="NCBI Taxonomy" id="1392255"/>
    <lineage>
        <taxon>Eukaryota</taxon>
        <taxon>Fungi</taxon>
        <taxon>Dikarya</taxon>
        <taxon>Ascomycota</taxon>
        <taxon>Pezizomycotina</taxon>
        <taxon>Eurotiomycetes</taxon>
        <taxon>Eurotiomycetidae</taxon>
        <taxon>Eurotiales</taxon>
        <taxon>Aspergillaceae</taxon>
        <taxon>Aspergillus</taxon>
        <taxon>Aspergillus subgen. Fumigati</taxon>
    </lineage>
</organism>
<dbReference type="GeneID" id="36534827"/>
<evidence type="ECO:0000313" key="1">
    <source>
        <dbReference type="EMBL" id="PKX94785.1"/>
    </source>
</evidence>
<dbReference type="RefSeq" id="XP_024683380.1">
    <property type="nucleotide sequence ID" value="XM_024827502.1"/>
</dbReference>
<dbReference type="Proteomes" id="UP000234474">
    <property type="component" value="Unassembled WGS sequence"/>
</dbReference>
<proteinExistence type="predicted"/>
<comment type="caution">
    <text evidence="1">The sequence shown here is derived from an EMBL/GenBank/DDBJ whole genome shotgun (WGS) entry which is preliminary data.</text>
</comment>
<dbReference type="VEuPathDB" id="FungiDB:P174DRAFT_442120"/>
<evidence type="ECO:0000313" key="2">
    <source>
        <dbReference type="Proteomes" id="UP000234474"/>
    </source>
</evidence>
<name>A0A2I1CAX6_ASPN1</name>
<gene>
    <name evidence="1" type="ORF">P174DRAFT_442120</name>
</gene>
<protein>
    <submittedName>
        <fullName evidence="1">Uncharacterized protein</fullName>
    </submittedName>
</protein>
<dbReference type="EMBL" id="MSZS01000004">
    <property type="protein sequence ID" value="PKX94785.1"/>
    <property type="molecule type" value="Genomic_DNA"/>
</dbReference>